<dbReference type="PROSITE" id="PS00107">
    <property type="entry name" value="PROTEIN_KINASE_ATP"/>
    <property type="match status" value="1"/>
</dbReference>
<dbReference type="PANTHER" id="PTHR24363">
    <property type="entry name" value="SERINE/THREONINE PROTEIN KINASE"/>
    <property type="match status" value="1"/>
</dbReference>
<evidence type="ECO:0000256" key="1">
    <source>
        <dbReference type="ARBA" id="ARBA00012513"/>
    </source>
</evidence>
<dbReference type="PANTHER" id="PTHR24363:SF0">
    <property type="entry name" value="SERINE_THREONINE KINASE LIKE DOMAIN CONTAINING 1"/>
    <property type="match status" value="1"/>
</dbReference>
<evidence type="ECO:0000256" key="5">
    <source>
        <dbReference type="ARBA" id="ARBA00022777"/>
    </source>
</evidence>
<dbReference type="GO" id="GO:0016301">
    <property type="term" value="F:kinase activity"/>
    <property type="evidence" value="ECO:0007669"/>
    <property type="project" value="UniProtKB-KW"/>
</dbReference>
<comment type="catalytic activity">
    <reaction evidence="8">
        <text>L-seryl-[protein] + ATP = O-phospho-L-seryl-[protein] + ADP + H(+)</text>
        <dbReference type="Rhea" id="RHEA:17989"/>
        <dbReference type="Rhea" id="RHEA-COMP:9863"/>
        <dbReference type="Rhea" id="RHEA-COMP:11604"/>
        <dbReference type="ChEBI" id="CHEBI:15378"/>
        <dbReference type="ChEBI" id="CHEBI:29999"/>
        <dbReference type="ChEBI" id="CHEBI:30616"/>
        <dbReference type="ChEBI" id="CHEBI:83421"/>
        <dbReference type="ChEBI" id="CHEBI:456216"/>
        <dbReference type="EC" id="2.7.11.1"/>
    </reaction>
</comment>
<evidence type="ECO:0000259" key="10">
    <source>
        <dbReference type="PROSITE" id="PS50011"/>
    </source>
</evidence>
<dbReference type="Gene3D" id="3.30.200.20">
    <property type="entry name" value="Phosphorylase Kinase, domain 1"/>
    <property type="match status" value="1"/>
</dbReference>
<dbReference type="SUPFAM" id="SSF56112">
    <property type="entry name" value="Protein kinase-like (PK-like)"/>
    <property type="match status" value="1"/>
</dbReference>
<keyword evidence="12" id="KW-1185">Reference proteome</keyword>
<dbReference type="RefSeq" id="WP_171715948.1">
    <property type="nucleotide sequence ID" value="NZ_WHOB01000016.1"/>
</dbReference>
<keyword evidence="4 9" id="KW-0547">Nucleotide-binding</keyword>
<comment type="caution">
    <text evidence="11">The sequence shown here is derived from an EMBL/GenBank/DDBJ whole genome shotgun (WGS) entry which is preliminary data.</text>
</comment>
<dbReference type="InterPro" id="IPR008271">
    <property type="entry name" value="Ser/Thr_kinase_AS"/>
</dbReference>
<dbReference type="InterPro" id="IPR011009">
    <property type="entry name" value="Kinase-like_dom_sf"/>
</dbReference>
<dbReference type="EC" id="2.7.11.1" evidence="1"/>
<name>A0ABX1YBG4_9BACL</name>
<evidence type="ECO:0000256" key="3">
    <source>
        <dbReference type="ARBA" id="ARBA00022679"/>
    </source>
</evidence>
<evidence type="ECO:0000313" key="12">
    <source>
        <dbReference type="Proteomes" id="UP000596857"/>
    </source>
</evidence>
<sequence>MNVTGKLTTGQILGGRYSITGLIGTGGMSRVYLAEDLRLPGKEWAVKESVIREGGGHRIGAIQAEAELLISLNHPKLPRVGDFFPPDRDGYSYLVMDYIEGVTLHQSMIEHPAALTGGRIISYARQLLEVLQYLHSHHPPIVYRDLKPSNIMLTGPYELLLIDFGIARKLRTGSDEDTEKLGTAGFAAPEQYGSAQSSPLSDLYGLGALLLYMASGGQFSSWQPGMERRLHGSIPDRLIPVIRRLLRHHPEERYGSAQEVLSALEPLEAEAAELTAPEHKPDLQAASVRLQSRQTLVVAVLGVAPGLGTTHTSLAVSHYLSRTGHTAWVECAPDAQVFNRIKGMAEVPERSAIHGGVMPEHPFTWNNVDFWKLAPADGLPQRTGESYSFVVLDLGTGGYEGALAAFTASGRPVLVASGADWRLEDTLHWLRRSGLAPQPDWRICLPLAGGSAAALLASALGQAKVCSLPLQQDPFQPKGKLGQAVGVMLGLGTDKRFSAKNSGIFQKKR</sequence>
<dbReference type="InterPro" id="IPR000719">
    <property type="entry name" value="Prot_kinase_dom"/>
</dbReference>
<protein>
    <recommendedName>
        <fullName evidence="1">non-specific serine/threonine protein kinase</fullName>
        <ecNumber evidence="1">2.7.11.1</ecNumber>
    </recommendedName>
</protein>
<evidence type="ECO:0000256" key="8">
    <source>
        <dbReference type="ARBA" id="ARBA00048679"/>
    </source>
</evidence>
<dbReference type="SMART" id="SM00220">
    <property type="entry name" value="S_TKc"/>
    <property type="match status" value="1"/>
</dbReference>
<evidence type="ECO:0000256" key="4">
    <source>
        <dbReference type="ARBA" id="ARBA00022741"/>
    </source>
</evidence>
<evidence type="ECO:0000256" key="9">
    <source>
        <dbReference type="PROSITE-ProRule" id="PRU10141"/>
    </source>
</evidence>
<dbReference type="PROSITE" id="PS50011">
    <property type="entry name" value="PROTEIN_KINASE_DOM"/>
    <property type="match status" value="1"/>
</dbReference>
<keyword evidence="2" id="KW-0723">Serine/threonine-protein kinase</keyword>
<dbReference type="InterPro" id="IPR017441">
    <property type="entry name" value="Protein_kinase_ATP_BS"/>
</dbReference>
<dbReference type="Pfam" id="PF00069">
    <property type="entry name" value="Pkinase"/>
    <property type="match status" value="1"/>
</dbReference>
<keyword evidence="3" id="KW-0808">Transferase</keyword>
<dbReference type="PROSITE" id="PS00108">
    <property type="entry name" value="PROTEIN_KINASE_ST"/>
    <property type="match status" value="1"/>
</dbReference>
<feature type="domain" description="Protein kinase" evidence="10">
    <location>
        <begin position="17"/>
        <end position="268"/>
    </location>
</feature>
<comment type="catalytic activity">
    <reaction evidence="7">
        <text>L-threonyl-[protein] + ATP = O-phospho-L-threonyl-[protein] + ADP + H(+)</text>
        <dbReference type="Rhea" id="RHEA:46608"/>
        <dbReference type="Rhea" id="RHEA-COMP:11060"/>
        <dbReference type="Rhea" id="RHEA-COMP:11605"/>
        <dbReference type="ChEBI" id="CHEBI:15378"/>
        <dbReference type="ChEBI" id="CHEBI:30013"/>
        <dbReference type="ChEBI" id="CHEBI:30616"/>
        <dbReference type="ChEBI" id="CHEBI:61977"/>
        <dbReference type="ChEBI" id="CHEBI:456216"/>
        <dbReference type="EC" id="2.7.11.1"/>
    </reaction>
</comment>
<dbReference type="CDD" id="cd14014">
    <property type="entry name" value="STKc_PknB_like"/>
    <property type="match status" value="1"/>
</dbReference>
<dbReference type="Gene3D" id="1.10.510.10">
    <property type="entry name" value="Transferase(Phosphotransferase) domain 1"/>
    <property type="match status" value="1"/>
</dbReference>
<accession>A0ABX1YBG4</accession>
<evidence type="ECO:0000256" key="6">
    <source>
        <dbReference type="ARBA" id="ARBA00022840"/>
    </source>
</evidence>
<organism evidence="11 12">
    <name type="scientific">Paenibacillus phytohabitans</name>
    <dbReference type="NCBI Taxonomy" id="2654978"/>
    <lineage>
        <taxon>Bacteria</taxon>
        <taxon>Bacillati</taxon>
        <taxon>Bacillota</taxon>
        <taxon>Bacilli</taxon>
        <taxon>Bacillales</taxon>
        <taxon>Paenibacillaceae</taxon>
        <taxon>Paenibacillus</taxon>
    </lineage>
</organism>
<reference evidence="11 12" key="1">
    <citation type="submission" date="2019-10" db="EMBL/GenBank/DDBJ databases">
        <title>Description of Paenibacillus terricola sp. nov.</title>
        <authorList>
            <person name="Carlier A."/>
            <person name="Qi S."/>
        </authorList>
    </citation>
    <scope>NUCLEOTIDE SEQUENCE [LARGE SCALE GENOMIC DNA]</scope>
    <source>
        <strain evidence="11 12">LMG 31459</strain>
    </source>
</reference>
<gene>
    <name evidence="11" type="ORF">GC101_02335</name>
</gene>
<feature type="binding site" evidence="9">
    <location>
        <position position="47"/>
    </location>
    <ligand>
        <name>ATP</name>
        <dbReference type="ChEBI" id="CHEBI:30616"/>
    </ligand>
</feature>
<dbReference type="Proteomes" id="UP000596857">
    <property type="component" value="Unassembled WGS sequence"/>
</dbReference>
<evidence type="ECO:0000256" key="7">
    <source>
        <dbReference type="ARBA" id="ARBA00047899"/>
    </source>
</evidence>
<dbReference type="EMBL" id="WHOB01000016">
    <property type="protein sequence ID" value="NOU77709.1"/>
    <property type="molecule type" value="Genomic_DNA"/>
</dbReference>
<evidence type="ECO:0000313" key="11">
    <source>
        <dbReference type="EMBL" id="NOU77709.1"/>
    </source>
</evidence>
<keyword evidence="6 9" id="KW-0067">ATP-binding</keyword>
<proteinExistence type="predicted"/>
<evidence type="ECO:0000256" key="2">
    <source>
        <dbReference type="ARBA" id="ARBA00022527"/>
    </source>
</evidence>
<keyword evidence="5 11" id="KW-0418">Kinase</keyword>